<proteinExistence type="predicted"/>
<feature type="region of interest" description="Disordered" evidence="1">
    <location>
        <begin position="40"/>
        <end position="62"/>
    </location>
</feature>
<dbReference type="Proteomes" id="UP001221838">
    <property type="component" value="Unassembled WGS sequence"/>
</dbReference>
<evidence type="ECO:0000313" key="3">
    <source>
        <dbReference type="Proteomes" id="UP001221838"/>
    </source>
</evidence>
<sequence length="62" mass="6969">MGLVVFSALILFAIMLITILFGAASRETAKDLAMRAEWERQEALERTPPLVSDPIRERPVEV</sequence>
<protein>
    <submittedName>
        <fullName evidence="2">Uncharacterized protein</fullName>
    </submittedName>
</protein>
<gene>
    <name evidence="2" type="ORF">POL68_20150</name>
</gene>
<reference evidence="2 3" key="1">
    <citation type="submission" date="2022-11" db="EMBL/GenBank/DDBJ databases">
        <title>Minimal conservation of predation-associated metabolite biosynthetic gene clusters underscores biosynthetic potential of Myxococcota including descriptions for ten novel species: Archangium lansinium sp. nov., Myxococcus landrumus sp. nov., Nannocystis bai.</title>
        <authorList>
            <person name="Ahearne A."/>
            <person name="Stevens C."/>
            <person name="Dowd S."/>
        </authorList>
    </citation>
    <scope>NUCLEOTIDE SEQUENCE [LARGE SCALE GENOMIC DNA]</scope>
    <source>
        <strain evidence="2 3">NCWAL01</strain>
    </source>
</reference>
<dbReference type="EMBL" id="JAQNDM010000002">
    <property type="protein sequence ID" value="MDC0710799.1"/>
    <property type="molecule type" value="Genomic_DNA"/>
</dbReference>
<name>A0ABT5DCP2_9BACT</name>
<organism evidence="2 3">
    <name type="scientific">Stigmatella ashevillensis</name>
    <dbReference type="NCBI Taxonomy" id="2995309"/>
    <lineage>
        <taxon>Bacteria</taxon>
        <taxon>Pseudomonadati</taxon>
        <taxon>Myxococcota</taxon>
        <taxon>Myxococcia</taxon>
        <taxon>Myxococcales</taxon>
        <taxon>Cystobacterineae</taxon>
        <taxon>Archangiaceae</taxon>
        <taxon>Stigmatella</taxon>
    </lineage>
</organism>
<evidence type="ECO:0000313" key="2">
    <source>
        <dbReference type="EMBL" id="MDC0710799.1"/>
    </source>
</evidence>
<comment type="caution">
    <text evidence="2">The sequence shown here is derived from an EMBL/GenBank/DDBJ whole genome shotgun (WGS) entry which is preliminary data.</text>
</comment>
<keyword evidence="3" id="KW-1185">Reference proteome</keyword>
<evidence type="ECO:0000256" key="1">
    <source>
        <dbReference type="SAM" id="MobiDB-lite"/>
    </source>
</evidence>
<accession>A0ABT5DCP2</accession>